<feature type="compositionally biased region" description="Basic and acidic residues" evidence="1">
    <location>
        <begin position="554"/>
        <end position="565"/>
    </location>
</feature>
<evidence type="ECO:0000256" key="1">
    <source>
        <dbReference type="SAM" id="MobiDB-lite"/>
    </source>
</evidence>
<dbReference type="SUPFAM" id="SSF48239">
    <property type="entry name" value="Terpenoid cyclases/Protein prenyltransferases"/>
    <property type="match status" value="1"/>
</dbReference>
<dbReference type="Gene3D" id="1.50.10.20">
    <property type="match status" value="1"/>
</dbReference>
<dbReference type="Proteomes" id="UP000092024">
    <property type="component" value="Unassembled WGS sequence"/>
</dbReference>
<dbReference type="RefSeq" id="WP_068687116.1">
    <property type="nucleotide sequence ID" value="NZ_LYPA01000080.1"/>
</dbReference>
<dbReference type="EMBL" id="LYPA01000080">
    <property type="protein sequence ID" value="OBR62257.1"/>
    <property type="molecule type" value="Genomic_DNA"/>
</dbReference>
<dbReference type="STRING" id="1844972.A7K91_01120"/>
<protein>
    <submittedName>
        <fullName evidence="2">Uncharacterized protein</fullName>
    </submittedName>
</protein>
<sequence length="645" mass="70780">MSNYRGTGIYEKLIQINEAFALESLARQSKDEDNRFFGGVIEPGLGIATPSHWGTAMYISHWIAALCNPDSPSYRNVELLRGLELGLRFMLRSQHPDGTISPHWTNMHSPPDTAFVVGGLAQAYEVLEGAAREWEPFREALGLLRQFLEQAVPAMLSGGCHTPNHRWILTSAIGFLYKLTGKPELKERAMAWLAEGMDCTPDGEWTERSNGIYNSVSDIALIYAAEQLELPELLVPVRRNLRMMAYLVHPDGDVVTDYSGRQDFGDRHNLGSYFVALRWMAHHDKDPLLAALSELAGSQLQQPGGLPTHVPIALLRYPELRELSVEPEPLPEHYRVMLNANFDRSAYVSRMADAGHHGVIYHSKLHPDFGAPVARIRSGAVSATVMTENTSFFAVRNGAASLLAVQVASLFGPGYVRMQQLEEQGDGSYRLNAVEKKGYYGPVSREQLPETAGGSVSPWYLLPHQHREVTHEQSHHVEVQLKEMDRGWRITVASEYAAPILTSVSFVFGSEGTLSDEDLQQEAGHLGAGLSPAQRGASQAGNGASQAQNGASSTRKEASSTRKEASQTQNGASPAGKEFSPVQLWSEGSVRYTAGEDWIEVTGGVQQHNVKGISNAPHPAGCQTLLVNLVTPYRHTFDIILSGRG</sequence>
<accession>A0A1A5Y9J7</accession>
<proteinExistence type="predicted"/>
<name>A0A1A5Y9J7_9BACL</name>
<dbReference type="OrthoDB" id="1290722at2"/>
<comment type="caution">
    <text evidence="2">The sequence shown here is derived from an EMBL/GenBank/DDBJ whole genome shotgun (WGS) entry which is preliminary data.</text>
</comment>
<dbReference type="InterPro" id="IPR008930">
    <property type="entry name" value="Terpenoid_cyclase/PrenylTrfase"/>
</dbReference>
<reference evidence="2 3" key="1">
    <citation type="submission" date="2016-05" db="EMBL/GenBank/DDBJ databases">
        <title>Paenibacillus oryzae. sp. nov., isolated from the rice root.</title>
        <authorList>
            <person name="Zhang J."/>
            <person name="Zhang X."/>
        </authorList>
    </citation>
    <scope>NUCLEOTIDE SEQUENCE [LARGE SCALE GENOMIC DNA]</scope>
    <source>
        <strain evidence="2 3">1DrF-4</strain>
    </source>
</reference>
<dbReference type="AlphaFoldDB" id="A0A1A5Y9J7"/>
<gene>
    <name evidence="2" type="ORF">A7K91_01120</name>
</gene>
<evidence type="ECO:0000313" key="3">
    <source>
        <dbReference type="Proteomes" id="UP000092024"/>
    </source>
</evidence>
<keyword evidence="3" id="KW-1185">Reference proteome</keyword>
<evidence type="ECO:0000313" key="2">
    <source>
        <dbReference type="EMBL" id="OBR62257.1"/>
    </source>
</evidence>
<feature type="region of interest" description="Disordered" evidence="1">
    <location>
        <begin position="528"/>
        <end position="580"/>
    </location>
</feature>
<organism evidence="2 3">
    <name type="scientific">Paenibacillus oryzae</name>
    <dbReference type="NCBI Taxonomy" id="1844972"/>
    <lineage>
        <taxon>Bacteria</taxon>
        <taxon>Bacillati</taxon>
        <taxon>Bacillota</taxon>
        <taxon>Bacilli</taxon>
        <taxon>Bacillales</taxon>
        <taxon>Paenibacillaceae</taxon>
        <taxon>Paenibacillus</taxon>
    </lineage>
</organism>
<feature type="compositionally biased region" description="Low complexity" evidence="1">
    <location>
        <begin position="533"/>
        <end position="553"/>
    </location>
</feature>